<accession>A0A4Q8D0N4</accession>
<dbReference type="SUPFAM" id="SSF50475">
    <property type="entry name" value="FMN-binding split barrel"/>
    <property type="match status" value="1"/>
</dbReference>
<gene>
    <name evidence="6" type="ORF">EV698_1059</name>
</gene>
<dbReference type="EMBL" id="SHLI01000001">
    <property type="protein sequence ID" value="RZU98797.1"/>
    <property type="molecule type" value="Genomic_DNA"/>
</dbReference>
<keyword evidence="3" id="KW-0288">FMN</keyword>
<comment type="caution">
    <text evidence="6">The sequence shown here is derived from an EMBL/GenBank/DDBJ whole genome shotgun (WGS) entry which is preliminary data.</text>
</comment>
<dbReference type="PANTHER" id="PTHR10851:SF3">
    <property type="entry name" value="PYRIDOXINE_PYRIDOXAMINE 5'-PHOSPHATE OXIDASE 2"/>
    <property type="match status" value="1"/>
</dbReference>
<name>A0A4Q8D0N4_9GAMM</name>
<comment type="cofactor">
    <cofactor evidence="1">
        <name>FMN</name>
        <dbReference type="ChEBI" id="CHEBI:58210"/>
    </cofactor>
</comment>
<dbReference type="InterPro" id="IPR024624">
    <property type="entry name" value="Pyridox_Oxase_Alr4036_FMN-bd"/>
</dbReference>
<dbReference type="Proteomes" id="UP000292298">
    <property type="component" value="Unassembled WGS sequence"/>
</dbReference>
<keyword evidence="4" id="KW-0560">Oxidoreductase</keyword>
<keyword evidence="2" id="KW-0285">Flavoprotein</keyword>
<feature type="domain" description="Pyridoxamine 5'-phosphate oxidase Alr4036 family FMN-binding" evidence="5">
    <location>
        <begin position="20"/>
        <end position="107"/>
    </location>
</feature>
<organism evidence="6 7">
    <name type="scientific">Spiribacter vilamensis</name>
    <dbReference type="NCBI Taxonomy" id="531306"/>
    <lineage>
        <taxon>Bacteria</taxon>
        <taxon>Pseudomonadati</taxon>
        <taxon>Pseudomonadota</taxon>
        <taxon>Gammaproteobacteria</taxon>
        <taxon>Chromatiales</taxon>
        <taxon>Ectothiorhodospiraceae</taxon>
        <taxon>Spiribacter</taxon>
    </lineage>
</organism>
<dbReference type="GO" id="GO:0008615">
    <property type="term" value="P:pyridoxine biosynthetic process"/>
    <property type="evidence" value="ECO:0007669"/>
    <property type="project" value="InterPro"/>
</dbReference>
<dbReference type="InterPro" id="IPR000659">
    <property type="entry name" value="Pyridox_Oxase"/>
</dbReference>
<evidence type="ECO:0000313" key="6">
    <source>
        <dbReference type="EMBL" id="RZU98797.1"/>
    </source>
</evidence>
<evidence type="ECO:0000256" key="4">
    <source>
        <dbReference type="ARBA" id="ARBA00023002"/>
    </source>
</evidence>
<sequence>MTDELHEWARSLDTLQEQAWKRLGRGVADRRAPARHPTLATVDREGMPQARTVVLRAADRDRASLSVYTDRYADKVDEVSAHPYAAVHVWDNTAHLQLRLMGEVVIHTGNAIEPTWAQLSEHARKCYGFSPTSGQSVSEALAYDVQPDSGSFAILELVIQRMDVLHLGHRHRRAQFSRVDDWNGQWVVP</sequence>
<dbReference type="Gene3D" id="2.30.110.10">
    <property type="entry name" value="Electron Transport, Fmn-binding Protein, Chain A"/>
    <property type="match status" value="1"/>
</dbReference>
<dbReference type="Pfam" id="PF12766">
    <property type="entry name" value="Pyridox_oxase_2"/>
    <property type="match status" value="1"/>
</dbReference>
<dbReference type="OrthoDB" id="5120525at2"/>
<dbReference type="GO" id="GO:0010181">
    <property type="term" value="F:FMN binding"/>
    <property type="evidence" value="ECO:0007669"/>
    <property type="project" value="InterPro"/>
</dbReference>
<evidence type="ECO:0000256" key="1">
    <source>
        <dbReference type="ARBA" id="ARBA00001917"/>
    </source>
</evidence>
<evidence type="ECO:0000256" key="2">
    <source>
        <dbReference type="ARBA" id="ARBA00022630"/>
    </source>
</evidence>
<dbReference type="GO" id="GO:0004733">
    <property type="term" value="F:pyridoxamine phosphate oxidase activity"/>
    <property type="evidence" value="ECO:0007669"/>
    <property type="project" value="InterPro"/>
</dbReference>
<dbReference type="AlphaFoldDB" id="A0A4Q8D0N4"/>
<reference evidence="6 7" key="1">
    <citation type="submission" date="2019-02" db="EMBL/GenBank/DDBJ databases">
        <title>Genomic Encyclopedia of Type Strains, Phase IV (KMG-IV): sequencing the most valuable type-strain genomes for metagenomic binning, comparative biology and taxonomic classification.</title>
        <authorList>
            <person name="Goeker M."/>
        </authorList>
    </citation>
    <scope>NUCLEOTIDE SEQUENCE [LARGE SCALE GENOMIC DNA]</scope>
    <source>
        <strain evidence="6 7">DSM 21056</strain>
    </source>
</reference>
<dbReference type="RefSeq" id="WP_130503081.1">
    <property type="nucleotide sequence ID" value="NZ_SHLI01000001.1"/>
</dbReference>
<dbReference type="PANTHER" id="PTHR10851">
    <property type="entry name" value="PYRIDOXINE-5-PHOSPHATE OXIDASE"/>
    <property type="match status" value="1"/>
</dbReference>
<evidence type="ECO:0000313" key="7">
    <source>
        <dbReference type="Proteomes" id="UP000292298"/>
    </source>
</evidence>
<proteinExistence type="predicted"/>
<evidence type="ECO:0000256" key="3">
    <source>
        <dbReference type="ARBA" id="ARBA00022643"/>
    </source>
</evidence>
<keyword evidence="7" id="KW-1185">Reference proteome</keyword>
<evidence type="ECO:0000259" key="5">
    <source>
        <dbReference type="Pfam" id="PF12766"/>
    </source>
</evidence>
<protein>
    <submittedName>
        <fullName evidence="6">Pyridoxamine 5'-phosphate oxidase</fullName>
    </submittedName>
</protein>
<dbReference type="InterPro" id="IPR012349">
    <property type="entry name" value="Split_barrel_FMN-bd"/>
</dbReference>